<proteinExistence type="predicted"/>
<evidence type="ECO:0000313" key="1">
    <source>
        <dbReference type="EMBL" id="KFZ32415.1"/>
    </source>
</evidence>
<reference evidence="1" key="1">
    <citation type="submission" date="2014-08" db="EMBL/GenBank/DDBJ databases">
        <title>Fullgenome sequencing of Anoxybacillus sp.25 isolate from Garga hot-spring Russia.</title>
        <authorList>
            <person name="Rozanov A.S."/>
            <person name="Kotenko A.V."/>
            <person name="Malup T.K."/>
            <person name="Peltek S.E."/>
        </authorList>
    </citation>
    <scope>NUCLEOTIDE SEQUENCE [LARGE SCALE GENOMIC DNA]</scope>
    <source>
        <strain evidence="1">25</strain>
    </source>
</reference>
<dbReference type="AlphaFoldDB" id="A0A094IXK2"/>
<name>A0A094IXK2_9BACL</name>
<sequence length="84" mass="9252">MKKPIDLGHGVSLIDVYDLGVAQRTGTYVLHEEELTIIETSASPSIPYLLKGLEALGLEAKTSKTLLSPIFILCYGNCRLFTKR</sequence>
<gene>
    <name evidence="1" type="ORF">JS44_08130</name>
</gene>
<dbReference type="EMBL" id="JPZO01000043">
    <property type="protein sequence ID" value="KFZ32415.1"/>
    <property type="molecule type" value="Genomic_DNA"/>
</dbReference>
<comment type="caution">
    <text evidence="1">The sequence shown here is derived from an EMBL/GenBank/DDBJ whole genome shotgun (WGS) entry which is preliminary data.</text>
</comment>
<organism evidence="1">
    <name type="scientific">Anoxybacillus flavithermus</name>
    <dbReference type="NCBI Taxonomy" id="33934"/>
    <lineage>
        <taxon>Bacteria</taxon>
        <taxon>Bacillati</taxon>
        <taxon>Bacillota</taxon>
        <taxon>Bacilli</taxon>
        <taxon>Bacillales</taxon>
        <taxon>Anoxybacillaceae</taxon>
        <taxon>Anoxybacillus</taxon>
    </lineage>
</organism>
<accession>A0A094IXK2</accession>
<protein>
    <submittedName>
        <fullName evidence="1">Uncharacterized protein</fullName>
    </submittedName>
</protein>